<comment type="subcellular location">
    <subcellularLocation>
        <location evidence="1">Cell membrane</location>
        <topology evidence="1">Multi-pass membrane protein</topology>
    </subcellularLocation>
    <subcellularLocation>
        <location evidence="7">Membrane</location>
        <topology evidence="7">Multi-pass membrane protein</topology>
    </subcellularLocation>
</comment>
<feature type="transmembrane region" description="Helical" evidence="8">
    <location>
        <begin position="294"/>
        <end position="313"/>
    </location>
</feature>
<accession>A0A1G6LJI7</accession>
<evidence type="ECO:0000256" key="5">
    <source>
        <dbReference type="ARBA" id="ARBA00022989"/>
    </source>
</evidence>
<keyword evidence="11" id="KW-1185">Reference proteome</keyword>
<evidence type="ECO:0000256" key="4">
    <source>
        <dbReference type="ARBA" id="ARBA00022692"/>
    </source>
</evidence>
<keyword evidence="5 8" id="KW-1133">Transmembrane helix</keyword>
<keyword evidence="4 7" id="KW-0812">Transmembrane</keyword>
<evidence type="ECO:0000313" key="10">
    <source>
        <dbReference type="EMBL" id="SDC42756.1"/>
    </source>
</evidence>
<evidence type="ECO:0000256" key="8">
    <source>
        <dbReference type="SAM" id="Phobius"/>
    </source>
</evidence>
<dbReference type="InterPro" id="IPR050586">
    <property type="entry name" value="CPA3_Na-H_Antiporter_D"/>
</dbReference>
<evidence type="ECO:0000256" key="7">
    <source>
        <dbReference type="RuleBase" id="RU000320"/>
    </source>
</evidence>
<dbReference type="GO" id="GO:0005886">
    <property type="term" value="C:plasma membrane"/>
    <property type="evidence" value="ECO:0007669"/>
    <property type="project" value="UniProtKB-SubCell"/>
</dbReference>
<dbReference type="PANTHER" id="PTHR42703">
    <property type="entry name" value="NADH DEHYDROGENASE"/>
    <property type="match status" value="1"/>
</dbReference>
<feature type="transmembrane region" description="Helical" evidence="8">
    <location>
        <begin position="212"/>
        <end position="235"/>
    </location>
</feature>
<dbReference type="InterPro" id="IPR001750">
    <property type="entry name" value="ND/Mrp_TM"/>
</dbReference>
<feature type="transmembrane region" description="Helical" evidence="8">
    <location>
        <begin position="90"/>
        <end position="108"/>
    </location>
</feature>
<dbReference type="AlphaFoldDB" id="A0A1G6LJI7"/>
<protein>
    <submittedName>
        <fullName evidence="10">Multisubunit sodium/proton antiporter, MrpD subunit</fullName>
    </submittedName>
</protein>
<feature type="transmembrane region" description="Helical" evidence="8">
    <location>
        <begin position="421"/>
        <end position="439"/>
    </location>
</feature>
<evidence type="ECO:0000256" key="6">
    <source>
        <dbReference type="ARBA" id="ARBA00023136"/>
    </source>
</evidence>
<proteinExistence type="inferred from homology"/>
<feature type="transmembrane region" description="Helical" evidence="8">
    <location>
        <begin position="451"/>
        <end position="473"/>
    </location>
</feature>
<feature type="domain" description="NADH:quinone oxidoreductase/Mrp antiporter transmembrane" evidence="9">
    <location>
        <begin position="110"/>
        <end position="380"/>
    </location>
</feature>
<dbReference type="Pfam" id="PF00361">
    <property type="entry name" value="Proton_antipo_M"/>
    <property type="match status" value="1"/>
</dbReference>
<feature type="transmembrane region" description="Helical" evidence="8">
    <location>
        <begin position="63"/>
        <end position="81"/>
    </location>
</feature>
<feature type="transmembrane region" description="Helical" evidence="8">
    <location>
        <begin position="334"/>
        <end position="355"/>
    </location>
</feature>
<dbReference type="PANTHER" id="PTHR42703:SF1">
    <property type="entry name" value="NA(+)_H(+) ANTIPORTER SUBUNIT D1"/>
    <property type="match status" value="1"/>
</dbReference>
<organism evidence="10 11">
    <name type="scientific">Geotoga petraea</name>
    <dbReference type="NCBI Taxonomy" id="28234"/>
    <lineage>
        <taxon>Bacteria</taxon>
        <taxon>Thermotogati</taxon>
        <taxon>Thermotogota</taxon>
        <taxon>Thermotogae</taxon>
        <taxon>Petrotogales</taxon>
        <taxon>Petrotogaceae</taxon>
        <taxon>Geotoga</taxon>
    </lineage>
</organism>
<feature type="transmembrane region" description="Helical" evidence="8">
    <location>
        <begin position="247"/>
        <end position="264"/>
    </location>
</feature>
<feature type="transmembrane region" description="Helical" evidence="8">
    <location>
        <begin position="367"/>
        <end position="384"/>
    </location>
</feature>
<feature type="transmembrane region" description="Helical" evidence="8">
    <location>
        <begin position="26"/>
        <end position="43"/>
    </location>
</feature>
<feature type="transmembrane region" description="Helical" evidence="8">
    <location>
        <begin position="271"/>
        <end position="288"/>
    </location>
</feature>
<evidence type="ECO:0000256" key="3">
    <source>
        <dbReference type="ARBA" id="ARBA00022475"/>
    </source>
</evidence>
<evidence type="ECO:0000256" key="1">
    <source>
        <dbReference type="ARBA" id="ARBA00004651"/>
    </source>
</evidence>
<feature type="transmembrane region" description="Helical" evidence="8">
    <location>
        <begin position="183"/>
        <end position="205"/>
    </location>
</feature>
<dbReference type="Proteomes" id="UP000199322">
    <property type="component" value="Unassembled WGS sequence"/>
</dbReference>
<keyword evidence="3" id="KW-1003">Cell membrane</keyword>
<evidence type="ECO:0000313" key="11">
    <source>
        <dbReference type="Proteomes" id="UP000199322"/>
    </source>
</evidence>
<feature type="transmembrane region" description="Helical" evidence="8">
    <location>
        <begin position="396"/>
        <end position="415"/>
    </location>
</feature>
<feature type="transmembrane region" description="Helical" evidence="8">
    <location>
        <begin position="114"/>
        <end position="132"/>
    </location>
</feature>
<sequence>MFLFAALIPFSIGIIQYLYPKKTKEFSIVNYLFTILIITFSKPQSLYLSSNNIFNGIELEFNIEIKLLLILMNIFFMIIFFKSYKKYSKIFILLWFMLNGSLNTFFTTRDFFNIYVHLELISMLIFLLIALDRDEKKIWASLKYMFLSSIAFEIYLIGVAIIYKDTGSININYVINHGNISQLALEFIIVGVLIKSGFFFISGWLENAHGEAVYGISPILSGIIVKLGLAIIFLIIPLLNAQNRELLITYAYISSIMGGVFMVLEKNLKKMLAYSTMVSTSYMLIVIIQNPNSFFYFFITDMFIKGFLFMGADEIKSITKEKVIKKIKKTKIPLSLYVLIVLNLFLITGIYPSIINNIKYELIINNNILYVGYFLYGAFVYKILKNLSFNKTFNFNYWYAYIITFSFLISSFFILDFHIKEFFIEIVLFILGVLSYRMIEKSEKIKKIDLSVVHKFDFTIIYQITILLIILIINT</sequence>
<comment type="similarity">
    <text evidence="2">Belongs to the CPA3 antiporters (TC 2.A.63) subunit D family.</text>
</comment>
<dbReference type="EMBL" id="FMYV01000004">
    <property type="protein sequence ID" value="SDC42756.1"/>
    <property type="molecule type" value="Genomic_DNA"/>
</dbReference>
<dbReference type="STRING" id="28234.SAMN04488588_1038"/>
<feature type="transmembrane region" description="Helical" evidence="8">
    <location>
        <begin position="144"/>
        <end position="163"/>
    </location>
</feature>
<gene>
    <name evidence="10" type="ORF">SAMN04488588_1038</name>
</gene>
<evidence type="ECO:0000256" key="2">
    <source>
        <dbReference type="ARBA" id="ARBA00005346"/>
    </source>
</evidence>
<name>A0A1G6LJI7_9BACT</name>
<keyword evidence="6 8" id="KW-0472">Membrane</keyword>
<evidence type="ECO:0000259" key="9">
    <source>
        <dbReference type="Pfam" id="PF00361"/>
    </source>
</evidence>
<dbReference type="RefSeq" id="WP_091403377.1">
    <property type="nucleotide sequence ID" value="NZ_FMYV01000004.1"/>
</dbReference>
<reference evidence="10 11" key="1">
    <citation type="submission" date="2016-10" db="EMBL/GenBank/DDBJ databases">
        <authorList>
            <person name="de Groot N.N."/>
        </authorList>
    </citation>
    <scope>NUCLEOTIDE SEQUENCE [LARGE SCALE GENOMIC DNA]</scope>
    <source>
        <strain evidence="10 11">WG14</strain>
    </source>
</reference>